<feature type="transmembrane region" description="Helical" evidence="12">
    <location>
        <begin position="207"/>
        <end position="225"/>
    </location>
</feature>
<dbReference type="WBParaSite" id="TCONS_00016876.p1">
    <property type="protein sequence ID" value="TCONS_00016876.p1"/>
    <property type="gene ID" value="XLOC_011519"/>
</dbReference>
<dbReference type="SMART" id="SM00665">
    <property type="entry name" value="B561"/>
    <property type="match status" value="1"/>
</dbReference>
<dbReference type="GO" id="GO:0140575">
    <property type="term" value="F:transmembrane monodehydroascorbate reductase activity"/>
    <property type="evidence" value="ECO:0007669"/>
    <property type="project" value="InterPro"/>
</dbReference>
<accession>A0A0K0EGP5</accession>
<dbReference type="Proteomes" id="UP000035681">
    <property type="component" value="Unplaced"/>
</dbReference>
<dbReference type="PROSITE" id="PS50939">
    <property type="entry name" value="CYTOCHROME_B561"/>
    <property type="match status" value="1"/>
</dbReference>
<dbReference type="CDD" id="cd08760">
    <property type="entry name" value="Cyt_b561_FRRS1_like"/>
    <property type="match status" value="1"/>
</dbReference>
<keyword evidence="7" id="KW-0249">Electron transport</keyword>
<reference evidence="15" key="1">
    <citation type="submission" date="2015-08" db="UniProtKB">
        <authorList>
            <consortium name="WormBaseParasite"/>
        </authorList>
    </citation>
    <scope>IDENTIFICATION</scope>
</reference>
<evidence type="ECO:0000256" key="3">
    <source>
        <dbReference type="ARBA" id="ARBA00022448"/>
    </source>
</evidence>
<dbReference type="GO" id="GO:0046872">
    <property type="term" value="F:metal ion binding"/>
    <property type="evidence" value="ECO:0007669"/>
    <property type="project" value="UniProtKB-KW"/>
</dbReference>
<dbReference type="WBParaSite" id="SSTP_0000865600.1">
    <property type="protein sequence ID" value="SSTP_0000865600.1"/>
    <property type="gene ID" value="SSTP_0000865600"/>
</dbReference>
<evidence type="ECO:0000259" key="13">
    <source>
        <dbReference type="PROSITE" id="PS50939"/>
    </source>
</evidence>
<keyword evidence="8 12" id="KW-1133">Transmembrane helix</keyword>
<evidence type="ECO:0000256" key="1">
    <source>
        <dbReference type="ARBA" id="ARBA00001970"/>
    </source>
</evidence>
<dbReference type="GO" id="GO:0016020">
    <property type="term" value="C:membrane"/>
    <property type="evidence" value="ECO:0007669"/>
    <property type="project" value="UniProtKB-SubCell"/>
</dbReference>
<sequence>MSFTWIVYRNIYLLLMITIVIFSLPNKYPMNNNQPNQRFEIDSNTKSLLTKIHGTFFVIGWFFFILNGVFYLRYYKSFFENKNIYKQKVWFQIHRIFNTLAFLITTIGIISILIAHNFRWLGPKIGGKSNTSPGSLHSIFGVFAYGLLVVQVLNSFLRCTPNHSNRKYFNWIHKFLGLSSFLLATATITIAAKFFSYHFTSPKNAEIMLYFFYGIILICIITNEVSLKFTLKKQMTITLVTLFITSLIVCSYISALILTS</sequence>
<evidence type="ECO:0000256" key="12">
    <source>
        <dbReference type="SAM" id="Phobius"/>
    </source>
</evidence>
<dbReference type="STRING" id="6248.A0A0K0EGP5"/>
<feature type="transmembrane region" description="Helical" evidence="12">
    <location>
        <begin position="7"/>
        <end position="25"/>
    </location>
</feature>
<evidence type="ECO:0000256" key="9">
    <source>
        <dbReference type="ARBA" id="ARBA00023004"/>
    </source>
</evidence>
<evidence type="ECO:0000256" key="6">
    <source>
        <dbReference type="ARBA" id="ARBA00022723"/>
    </source>
</evidence>
<feature type="transmembrane region" description="Helical" evidence="12">
    <location>
        <begin position="175"/>
        <end position="195"/>
    </location>
</feature>
<keyword evidence="4" id="KW-0349">Heme</keyword>
<evidence type="ECO:0000256" key="4">
    <source>
        <dbReference type="ARBA" id="ARBA00022617"/>
    </source>
</evidence>
<evidence type="ECO:0000256" key="5">
    <source>
        <dbReference type="ARBA" id="ARBA00022692"/>
    </source>
</evidence>
<dbReference type="Gene3D" id="1.20.120.1770">
    <property type="match status" value="1"/>
</dbReference>
<name>A0A0K0EGP5_STRER</name>
<organism evidence="15">
    <name type="scientific">Strongyloides stercoralis</name>
    <name type="common">Threadworm</name>
    <dbReference type="NCBI Taxonomy" id="6248"/>
    <lineage>
        <taxon>Eukaryota</taxon>
        <taxon>Metazoa</taxon>
        <taxon>Ecdysozoa</taxon>
        <taxon>Nematoda</taxon>
        <taxon>Chromadorea</taxon>
        <taxon>Rhabditida</taxon>
        <taxon>Tylenchina</taxon>
        <taxon>Panagrolaimomorpha</taxon>
        <taxon>Strongyloidoidea</taxon>
        <taxon>Strongyloididae</taxon>
        <taxon>Strongyloides</taxon>
    </lineage>
</organism>
<dbReference type="Pfam" id="PF03188">
    <property type="entry name" value="Cytochrom_B561"/>
    <property type="match status" value="1"/>
</dbReference>
<keyword evidence="10 12" id="KW-0472">Membrane</keyword>
<protein>
    <recommendedName>
        <fullName evidence="11">ascorbate ferrireductase (transmembrane)</fullName>
        <ecNumber evidence="11">7.2.1.3</ecNumber>
    </recommendedName>
</protein>
<keyword evidence="6" id="KW-0479">Metal-binding</keyword>
<feature type="transmembrane region" description="Helical" evidence="12">
    <location>
        <begin position="237"/>
        <end position="258"/>
    </location>
</feature>
<keyword evidence="3" id="KW-0813">Transport</keyword>
<dbReference type="InterPro" id="IPR045150">
    <property type="entry name" value="CYB561D1/2"/>
</dbReference>
<feature type="transmembrane region" description="Helical" evidence="12">
    <location>
        <begin position="96"/>
        <end position="115"/>
    </location>
</feature>
<evidence type="ECO:0000256" key="7">
    <source>
        <dbReference type="ARBA" id="ARBA00022982"/>
    </source>
</evidence>
<dbReference type="InterPro" id="IPR006593">
    <property type="entry name" value="Cyt_b561/ferric_Rdtase_TM"/>
</dbReference>
<dbReference type="EC" id="7.2.1.3" evidence="11"/>
<proteinExistence type="predicted"/>
<feature type="domain" description="Cytochrome b561" evidence="13">
    <location>
        <begin position="13"/>
        <end position="229"/>
    </location>
</feature>
<evidence type="ECO:0000313" key="14">
    <source>
        <dbReference type="Proteomes" id="UP000035681"/>
    </source>
</evidence>
<feature type="transmembrane region" description="Helical" evidence="12">
    <location>
        <begin position="135"/>
        <end position="154"/>
    </location>
</feature>
<dbReference type="AlphaFoldDB" id="A0A0K0EGP5"/>
<keyword evidence="9" id="KW-0408">Iron</keyword>
<keyword evidence="14" id="KW-1185">Reference proteome</keyword>
<dbReference type="GO" id="GO:0140571">
    <property type="term" value="F:transmembrane ascorbate ferrireductase activity"/>
    <property type="evidence" value="ECO:0007669"/>
    <property type="project" value="UniProtKB-EC"/>
</dbReference>
<evidence type="ECO:0000256" key="2">
    <source>
        <dbReference type="ARBA" id="ARBA00004141"/>
    </source>
</evidence>
<comment type="cofactor">
    <cofactor evidence="1">
        <name>heme b</name>
        <dbReference type="ChEBI" id="CHEBI:60344"/>
    </cofactor>
</comment>
<evidence type="ECO:0000313" key="15">
    <source>
        <dbReference type="WBParaSite" id="SSTP_0000865600.1"/>
    </source>
</evidence>
<dbReference type="PANTHER" id="PTHR15422">
    <property type="entry name" value="OS05G0565100 PROTEIN"/>
    <property type="match status" value="1"/>
</dbReference>
<evidence type="ECO:0000256" key="10">
    <source>
        <dbReference type="ARBA" id="ARBA00023136"/>
    </source>
</evidence>
<evidence type="ECO:0000256" key="8">
    <source>
        <dbReference type="ARBA" id="ARBA00022989"/>
    </source>
</evidence>
<comment type="subcellular location">
    <subcellularLocation>
        <location evidence="2">Membrane</location>
        <topology evidence="2">Multi-pass membrane protein</topology>
    </subcellularLocation>
</comment>
<keyword evidence="5 12" id="KW-0812">Transmembrane</keyword>
<feature type="transmembrane region" description="Helical" evidence="12">
    <location>
        <begin position="52"/>
        <end position="75"/>
    </location>
</feature>
<evidence type="ECO:0000256" key="11">
    <source>
        <dbReference type="ARBA" id="ARBA00024225"/>
    </source>
</evidence>